<evidence type="ECO:0000256" key="1">
    <source>
        <dbReference type="ARBA" id="ARBA00004571"/>
    </source>
</evidence>
<dbReference type="Proteomes" id="UP000484015">
    <property type="component" value="Unassembled WGS sequence"/>
</dbReference>
<evidence type="ECO:0000256" key="6">
    <source>
        <dbReference type="ARBA" id="ARBA00023065"/>
    </source>
</evidence>
<keyword evidence="8" id="KW-0472">Membrane</keyword>
<dbReference type="SUPFAM" id="SSF56935">
    <property type="entry name" value="Porins"/>
    <property type="match status" value="1"/>
</dbReference>
<dbReference type="GO" id="GO:0015144">
    <property type="term" value="F:carbohydrate transmembrane transporter activity"/>
    <property type="evidence" value="ECO:0007669"/>
    <property type="project" value="TreeGrafter"/>
</dbReference>
<dbReference type="GO" id="GO:0015288">
    <property type="term" value="F:porin activity"/>
    <property type="evidence" value="ECO:0007669"/>
    <property type="project" value="UniProtKB-KW"/>
</dbReference>
<keyword evidence="7" id="KW-0626">Porin</keyword>
<accession>A0A6L6PZI6</accession>
<dbReference type="InterPro" id="IPR036998">
    <property type="entry name" value="Porin_LamB_sf"/>
</dbReference>
<keyword evidence="6" id="KW-0406">Ion transport</keyword>
<keyword evidence="4" id="KW-1134">Transmembrane beta strand</keyword>
<keyword evidence="5" id="KW-0812">Transmembrane</keyword>
<dbReference type="EMBL" id="WNLA01000004">
    <property type="protein sequence ID" value="MTW02182.1"/>
    <property type="molecule type" value="Genomic_DNA"/>
</dbReference>
<comment type="caution">
    <text evidence="11">The sequence shown here is derived from an EMBL/GenBank/DDBJ whole genome shotgun (WGS) entry which is preliminary data.</text>
</comment>
<dbReference type="RefSeq" id="WP_155438580.1">
    <property type="nucleotide sequence ID" value="NZ_WNLA01000004.1"/>
</dbReference>
<keyword evidence="12" id="KW-1185">Reference proteome</keyword>
<dbReference type="Pfam" id="PF02264">
    <property type="entry name" value="LamB"/>
    <property type="match status" value="1"/>
</dbReference>
<evidence type="ECO:0000256" key="2">
    <source>
        <dbReference type="ARBA" id="ARBA00007055"/>
    </source>
</evidence>
<gene>
    <name evidence="11" type="ORF">GM668_08755</name>
</gene>
<dbReference type="InterPro" id="IPR050286">
    <property type="entry name" value="G_neg_Bact_CarbUptk_Porin"/>
</dbReference>
<evidence type="ECO:0000256" key="4">
    <source>
        <dbReference type="ARBA" id="ARBA00022452"/>
    </source>
</evidence>
<dbReference type="GO" id="GO:0006811">
    <property type="term" value="P:monoatomic ion transport"/>
    <property type="evidence" value="ECO:0007669"/>
    <property type="project" value="UniProtKB-KW"/>
</dbReference>
<keyword evidence="10" id="KW-0732">Signal</keyword>
<feature type="signal peptide" evidence="10">
    <location>
        <begin position="1"/>
        <end position="25"/>
    </location>
</feature>
<evidence type="ECO:0000313" key="11">
    <source>
        <dbReference type="EMBL" id="MTW02182.1"/>
    </source>
</evidence>
<comment type="similarity">
    <text evidence="2">Belongs to the porin LamB (TC 1.B.3) family.</text>
</comment>
<dbReference type="GO" id="GO:0046930">
    <property type="term" value="C:pore complex"/>
    <property type="evidence" value="ECO:0007669"/>
    <property type="project" value="UniProtKB-KW"/>
</dbReference>
<dbReference type="InterPro" id="IPR003192">
    <property type="entry name" value="Porin_LamB"/>
</dbReference>
<evidence type="ECO:0000256" key="3">
    <source>
        <dbReference type="ARBA" id="ARBA00022448"/>
    </source>
</evidence>
<dbReference type="AlphaFoldDB" id="A0A6L6PZI6"/>
<dbReference type="GO" id="GO:0015774">
    <property type="term" value="P:polysaccharide transport"/>
    <property type="evidence" value="ECO:0007669"/>
    <property type="project" value="TreeGrafter"/>
</dbReference>
<dbReference type="GO" id="GO:0009279">
    <property type="term" value="C:cell outer membrane"/>
    <property type="evidence" value="ECO:0007669"/>
    <property type="project" value="UniProtKB-SubCell"/>
</dbReference>
<dbReference type="PANTHER" id="PTHR38762:SF1">
    <property type="entry name" value="CRYPTIC OUTER MEMBRANE PORIN BGLH-RELATED"/>
    <property type="match status" value="1"/>
</dbReference>
<name>A0A6L6PZI6_9BURK</name>
<evidence type="ECO:0000256" key="5">
    <source>
        <dbReference type="ARBA" id="ARBA00022692"/>
    </source>
</evidence>
<organism evidence="11 12">
    <name type="scientific">Pseudoduganella ginsengisoli</name>
    <dbReference type="NCBI Taxonomy" id="1462440"/>
    <lineage>
        <taxon>Bacteria</taxon>
        <taxon>Pseudomonadati</taxon>
        <taxon>Pseudomonadota</taxon>
        <taxon>Betaproteobacteria</taxon>
        <taxon>Burkholderiales</taxon>
        <taxon>Oxalobacteraceae</taxon>
        <taxon>Telluria group</taxon>
        <taxon>Pseudoduganella</taxon>
    </lineage>
</organism>
<evidence type="ECO:0000256" key="7">
    <source>
        <dbReference type="ARBA" id="ARBA00023114"/>
    </source>
</evidence>
<dbReference type="OrthoDB" id="106611at2"/>
<sequence length="422" mass="45351">MNRNTLLKTLPAAIALAVSCGAVQASDHDNEGFHGYLRAGVGTSNHGGTQSCYGLGGITMSYRLGNECDSYFEGGYTKEVAKAANGASFVATLWASAYKNSSDFGDAKLGLAKAYVEARNVPELNGGVAWIGKRYYMRPDIHMLDLQYINENGTGGGIDRYPVGPGKISYAFFKDNDFNTTDPLTGKVTSSSAAIRQNINYEGLPVNQDGTLDFAASIISADGNDKNTHGGWQLSVFHRQDKVLGGGNTVGVQYGVGPGTGINGPCCARIGPSGSTLLGSDYTRLRIFDSLWIQPTRDYSMEFVALYQRDKNDKTGSTTWTTVGARPVYALSDNFKLQGELGVTTLKADATPGTARLTKVTLAPTLGLGRDYWSRPQLRFFVSYGKWNNAATALVNAFNNSGPVYGKDTSGVSYGLHMEAWW</sequence>
<evidence type="ECO:0000256" key="10">
    <source>
        <dbReference type="SAM" id="SignalP"/>
    </source>
</evidence>
<evidence type="ECO:0000256" key="9">
    <source>
        <dbReference type="ARBA" id="ARBA00023237"/>
    </source>
</evidence>
<dbReference type="PROSITE" id="PS51257">
    <property type="entry name" value="PROKAR_LIPOPROTEIN"/>
    <property type="match status" value="1"/>
</dbReference>
<keyword evidence="3" id="KW-0813">Transport</keyword>
<reference evidence="11 12" key="1">
    <citation type="submission" date="2019-11" db="EMBL/GenBank/DDBJ databases">
        <title>Type strains purchased from KCTC, JCM and DSMZ.</title>
        <authorList>
            <person name="Lu H."/>
        </authorList>
    </citation>
    <scope>NUCLEOTIDE SEQUENCE [LARGE SCALE GENOMIC DNA]</scope>
    <source>
        <strain evidence="11 12">KCTC 42409</strain>
    </source>
</reference>
<comment type="subcellular location">
    <subcellularLocation>
        <location evidence="1">Cell outer membrane</location>
        <topology evidence="1">Multi-pass membrane protein</topology>
    </subcellularLocation>
</comment>
<protein>
    <submittedName>
        <fullName evidence="11">Carbohydrate porin</fullName>
    </submittedName>
</protein>
<evidence type="ECO:0000256" key="8">
    <source>
        <dbReference type="ARBA" id="ARBA00023136"/>
    </source>
</evidence>
<keyword evidence="9" id="KW-0998">Cell outer membrane</keyword>
<dbReference type="PANTHER" id="PTHR38762">
    <property type="entry name" value="CRYPTIC OUTER MEMBRANE PORIN BGLH-RELATED"/>
    <property type="match status" value="1"/>
</dbReference>
<feature type="chain" id="PRO_5026689967" evidence="10">
    <location>
        <begin position="26"/>
        <end position="422"/>
    </location>
</feature>
<evidence type="ECO:0000313" key="12">
    <source>
        <dbReference type="Proteomes" id="UP000484015"/>
    </source>
</evidence>
<dbReference type="Gene3D" id="2.40.170.10">
    <property type="entry name" value="Porin, LamB type"/>
    <property type="match status" value="1"/>
</dbReference>
<proteinExistence type="inferred from homology"/>